<dbReference type="InterPro" id="IPR051619">
    <property type="entry name" value="TypeII_TA_RNase_PINc/VapC"/>
</dbReference>
<dbReference type="PANTHER" id="PTHR35901">
    <property type="entry name" value="RIBONUCLEASE VAPC3"/>
    <property type="match status" value="1"/>
</dbReference>
<gene>
    <name evidence="3" type="ORF">FHP24_04155</name>
</gene>
<dbReference type="InterPro" id="IPR002716">
    <property type="entry name" value="PIN_dom"/>
</dbReference>
<dbReference type="AlphaFoldDB" id="A0A5C4XQB0"/>
<dbReference type="Proteomes" id="UP000311605">
    <property type="component" value="Unassembled WGS sequence"/>
</dbReference>
<dbReference type="InterPro" id="IPR029060">
    <property type="entry name" value="PIN-like_dom_sf"/>
</dbReference>
<feature type="domain" description="PIN" evidence="2">
    <location>
        <begin position="12"/>
        <end position="131"/>
    </location>
</feature>
<reference evidence="3 4" key="1">
    <citation type="submission" date="2019-06" db="EMBL/GenBank/DDBJ databases">
        <title>The draft genome of Rhizobium smilacinae PTYR-5.</title>
        <authorList>
            <person name="Liu L."/>
            <person name="Li L."/>
            <person name="Zhang X."/>
        </authorList>
    </citation>
    <scope>NUCLEOTIDE SEQUENCE [LARGE SCALE GENOMIC DNA]</scope>
    <source>
        <strain evidence="3 4">PTYR-5</strain>
    </source>
</reference>
<protein>
    <submittedName>
        <fullName evidence="3">Type II toxin-antitoxin system VapC family toxin</fullName>
    </submittedName>
</protein>
<dbReference type="OrthoDB" id="9798446at2"/>
<evidence type="ECO:0000313" key="4">
    <source>
        <dbReference type="Proteomes" id="UP000311605"/>
    </source>
</evidence>
<evidence type="ECO:0000259" key="2">
    <source>
        <dbReference type="Pfam" id="PF01850"/>
    </source>
</evidence>
<organism evidence="3 4">
    <name type="scientific">Aliirhizobium smilacinae</name>
    <dbReference type="NCBI Taxonomy" id="1395944"/>
    <lineage>
        <taxon>Bacteria</taxon>
        <taxon>Pseudomonadati</taxon>
        <taxon>Pseudomonadota</taxon>
        <taxon>Alphaproteobacteria</taxon>
        <taxon>Hyphomicrobiales</taxon>
        <taxon>Rhizobiaceae</taxon>
        <taxon>Aliirhizobium</taxon>
    </lineage>
</organism>
<dbReference type="PANTHER" id="PTHR35901:SF1">
    <property type="entry name" value="EXONUCLEASE VAPC9"/>
    <property type="match status" value="1"/>
</dbReference>
<proteinExistence type="predicted"/>
<dbReference type="InterPro" id="IPR044153">
    <property type="entry name" value="PIN_Pae0151-like"/>
</dbReference>
<keyword evidence="1" id="KW-0460">Magnesium</keyword>
<evidence type="ECO:0000256" key="1">
    <source>
        <dbReference type="ARBA" id="ARBA00022842"/>
    </source>
</evidence>
<sequence length="141" mass="15624">MEADRTPITGLVLDASIALVWFLPDEQSLVADAALKLLDGASATVPDLFWHEMRNILMTSYRRKRLSLPEVWHSMLRLDQLNIITAPRSDSKQILTLAERHGLTAYDAAYLALAFETRLPLATLDNQLIAAATQDGVPLLA</sequence>
<dbReference type="CDD" id="cd09873">
    <property type="entry name" value="PIN_Pae0151-like"/>
    <property type="match status" value="1"/>
</dbReference>
<dbReference type="Gene3D" id="3.40.50.1010">
    <property type="entry name" value="5'-nuclease"/>
    <property type="match status" value="1"/>
</dbReference>
<accession>A0A5C4XQB0</accession>
<name>A0A5C4XQB0_9HYPH</name>
<dbReference type="SUPFAM" id="SSF88723">
    <property type="entry name" value="PIN domain-like"/>
    <property type="match status" value="1"/>
</dbReference>
<keyword evidence="4" id="KW-1185">Reference proteome</keyword>
<dbReference type="EMBL" id="VDMN01000001">
    <property type="protein sequence ID" value="TNM65469.1"/>
    <property type="molecule type" value="Genomic_DNA"/>
</dbReference>
<dbReference type="Pfam" id="PF01850">
    <property type="entry name" value="PIN"/>
    <property type="match status" value="1"/>
</dbReference>
<dbReference type="RefSeq" id="WP_139673248.1">
    <property type="nucleotide sequence ID" value="NZ_VDMN01000001.1"/>
</dbReference>
<evidence type="ECO:0000313" key="3">
    <source>
        <dbReference type="EMBL" id="TNM65469.1"/>
    </source>
</evidence>
<comment type="caution">
    <text evidence="3">The sequence shown here is derived from an EMBL/GenBank/DDBJ whole genome shotgun (WGS) entry which is preliminary data.</text>
</comment>